<dbReference type="EMBL" id="CAHIKZ030005293">
    <property type="protein sequence ID" value="CAE1322068.1"/>
    <property type="molecule type" value="Genomic_DNA"/>
</dbReference>
<keyword evidence="1" id="KW-0472">Membrane</keyword>
<reference evidence="2" key="1">
    <citation type="submission" date="2021-01" db="EMBL/GenBank/DDBJ databases">
        <authorList>
            <person name="Li R."/>
            <person name="Bekaert M."/>
        </authorList>
    </citation>
    <scope>NUCLEOTIDE SEQUENCE</scope>
    <source>
        <strain evidence="2">Farmed</strain>
    </source>
</reference>
<dbReference type="Proteomes" id="UP000597762">
    <property type="component" value="Unassembled WGS sequence"/>
</dbReference>
<dbReference type="AlphaFoldDB" id="A0A812EJL9"/>
<accession>A0A812EJL9</accession>
<keyword evidence="3" id="KW-1185">Reference proteome</keyword>
<keyword evidence="1" id="KW-0812">Transmembrane</keyword>
<sequence>MGHLRKNRLSKERKVSLSLCLCISVSSYLSLSLSLCLSLCLCLSLSCPVVKYLLIISRQCHVTTSEKEWFLSIESLTRNYSSPAYDPPVVLFFSSEKNVSILADPCLNRRIVTVHVSGDLGVPLASIIVGCLLDGVDALVAPNGRRSNAVGLSFGSKLVLVLTRLPLPPNVYELGALETKSGHHFRRIFPDGKSSYYRCSALIFHRGKGTVRVDPLSLQVQTSRDRLDLEHRWFHSAYLQAVALRPDNTPPRLHDRTTTNDYLLVIIDAHLIRLVFICTCTIVIARTRVAVYTLFLLLLSLDITLSIITVVCLLVFSSPNPAWKANVLICLFYLSIYLSIYVCLSMSVISELNELSNSLVQ</sequence>
<feature type="transmembrane region" description="Helical" evidence="1">
    <location>
        <begin position="291"/>
        <end position="316"/>
    </location>
</feature>
<name>A0A812EJL9_ACAPH</name>
<comment type="caution">
    <text evidence="2">The sequence shown here is derived from an EMBL/GenBank/DDBJ whole genome shotgun (WGS) entry which is preliminary data.</text>
</comment>
<feature type="transmembrane region" description="Helical" evidence="1">
    <location>
        <begin position="322"/>
        <end position="344"/>
    </location>
</feature>
<feature type="transmembrane region" description="Helical" evidence="1">
    <location>
        <begin position="262"/>
        <end position="284"/>
    </location>
</feature>
<keyword evidence="1" id="KW-1133">Transmembrane helix</keyword>
<evidence type="ECO:0000313" key="3">
    <source>
        <dbReference type="Proteomes" id="UP000597762"/>
    </source>
</evidence>
<organism evidence="2 3">
    <name type="scientific">Acanthosepion pharaonis</name>
    <name type="common">Pharaoh cuttlefish</name>
    <name type="synonym">Sepia pharaonis</name>
    <dbReference type="NCBI Taxonomy" id="158019"/>
    <lineage>
        <taxon>Eukaryota</taxon>
        <taxon>Metazoa</taxon>
        <taxon>Spiralia</taxon>
        <taxon>Lophotrochozoa</taxon>
        <taxon>Mollusca</taxon>
        <taxon>Cephalopoda</taxon>
        <taxon>Coleoidea</taxon>
        <taxon>Decapodiformes</taxon>
        <taxon>Sepiida</taxon>
        <taxon>Sepiina</taxon>
        <taxon>Sepiidae</taxon>
        <taxon>Acanthosepion</taxon>
    </lineage>
</organism>
<proteinExistence type="predicted"/>
<evidence type="ECO:0000313" key="2">
    <source>
        <dbReference type="EMBL" id="CAE1322068.1"/>
    </source>
</evidence>
<protein>
    <submittedName>
        <fullName evidence="2">Uncharacterized protein</fullName>
    </submittedName>
</protein>
<evidence type="ECO:0000256" key="1">
    <source>
        <dbReference type="SAM" id="Phobius"/>
    </source>
</evidence>
<gene>
    <name evidence="2" type="ORF">SPHA_72093</name>
</gene>